<organism evidence="2">
    <name type="scientific">Rhizophora mucronata</name>
    <name type="common">Asiatic mangrove</name>
    <dbReference type="NCBI Taxonomy" id="61149"/>
    <lineage>
        <taxon>Eukaryota</taxon>
        <taxon>Viridiplantae</taxon>
        <taxon>Streptophyta</taxon>
        <taxon>Embryophyta</taxon>
        <taxon>Tracheophyta</taxon>
        <taxon>Spermatophyta</taxon>
        <taxon>Magnoliopsida</taxon>
        <taxon>eudicotyledons</taxon>
        <taxon>Gunneridae</taxon>
        <taxon>Pentapetalae</taxon>
        <taxon>rosids</taxon>
        <taxon>fabids</taxon>
        <taxon>Malpighiales</taxon>
        <taxon>Rhizophoraceae</taxon>
        <taxon>Rhizophora</taxon>
    </lineage>
</organism>
<accession>A0A2P2N7V3</accession>
<keyword evidence="1" id="KW-1133">Transmembrane helix</keyword>
<keyword evidence="1" id="KW-0812">Transmembrane</keyword>
<feature type="transmembrane region" description="Helical" evidence="1">
    <location>
        <begin position="7"/>
        <end position="26"/>
    </location>
</feature>
<name>A0A2P2N7V3_RHIMU</name>
<keyword evidence="1" id="KW-0472">Membrane</keyword>
<dbReference type="AlphaFoldDB" id="A0A2P2N7V3"/>
<evidence type="ECO:0000313" key="2">
    <source>
        <dbReference type="EMBL" id="MBX38577.1"/>
    </source>
</evidence>
<sequence length="28" mass="3042">MIEYRHKVILTACSVGCISSGAIIILHL</sequence>
<dbReference type="EMBL" id="GGEC01058093">
    <property type="protein sequence ID" value="MBX38577.1"/>
    <property type="molecule type" value="Transcribed_RNA"/>
</dbReference>
<proteinExistence type="predicted"/>
<protein>
    <submittedName>
        <fullName evidence="2">Uncharacterized protein</fullName>
    </submittedName>
</protein>
<evidence type="ECO:0000256" key="1">
    <source>
        <dbReference type="SAM" id="Phobius"/>
    </source>
</evidence>
<reference evidence="2" key="1">
    <citation type="submission" date="2018-02" db="EMBL/GenBank/DDBJ databases">
        <title>Rhizophora mucronata_Transcriptome.</title>
        <authorList>
            <person name="Meera S.P."/>
            <person name="Sreeshan A."/>
            <person name="Augustine A."/>
        </authorList>
    </citation>
    <scope>NUCLEOTIDE SEQUENCE</scope>
    <source>
        <tissue evidence="2">Leaf</tissue>
    </source>
</reference>